<keyword evidence="1 3" id="KW-0378">Hydrolase</keyword>
<dbReference type="NCBIfam" id="TIGR01549">
    <property type="entry name" value="HAD-SF-IA-v1"/>
    <property type="match status" value="1"/>
</dbReference>
<dbReference type="FunFam" id="3.40.50.1000:FF:000022">
    <property type="entry name" value="Phosphoglycolate phosphatase"/>
    <property type="match status" value="1"/>
</dbReference>
<reference evidence="3" key="1">
    <citation type="submission" date="2024-07" db="EMBL/GenBank/DDBJ databases">
        <title>Halotolerant mesophilic bacterium Ornithinibacillus sp. 4-3, sp. nov., isolated from soil.</title>
        <authorList>
            <person name="Sidarenka A.V."/>
            <person name="Guliayeva D.E."/>
            <person name="Leanovich S.I."/>
            <person name="Hileuskaya K.S."/>
            <person name="Akhremchuk A.E."/>
            <person name="Sikolenko M.A."/>
            <person name="Valentovich L.N."/>
        </authorList>
    </citation>
    <scope>NUCLEOTIDE SEQUENCE</scope>
    <source>
        <strain evidence="3">4-3</strain>
    </source>
</reference>
<evidence type="ECO:0000256" key="2">
    <source>
        <dbReference type="ARBA" id="ARBA00022842"/>
    </source>
</evidence>
<evidence type="ECO:0000313" key="3">
    <source>
        <dbReference type="EMBL" id="XDK33761.1"/>
    </source>
</evidence>
<dbReference type="AlphaFoldDB" id="A0AB39HU82"/>
<proteinExistence type="predicted"/>
<gene>
    <name evidence="3" type="primary">ppaX</name>
    <name evidence="3" type="ORF">AB4Y30_05250</name>
</gene>
<dbReference type="SFLD" id="SFLDG01129">
    <property type="entry name" value="C1.5:_HAD__Beta-PGM__Phosphata"/>
    <property type="match status" value="1"/>
</dbReference>
<sequence>MNIQTVLFDLDGTLIDTNELIHASFEYTFATYNYSFTREEIMQFNGPPLWDTFHQLNPELADKMMETYQVHNHKHHEQYIKVFPNVEETLIGLRELGIKLAVVTAKKRVGAELGLKIAGLDKYFDTIITVDDVEYSKPHPESVLKAMQALDAEAHTTIMVGDNYHDIEAGKNANTLTAGVAWTLKGKDFLATFKPTYMLEDMKDLLRIVGE</sequence>
<dbReference type="GO" id="GO:0006281">
    <property type="term" value="P:DNA repair"/>
    <property type="evidence" value="ECO:0007669"/>
    <property type="project" value="TreeGrafter"/>
</dbReference>
<keyword evidence="2" id="KW-0460">Magnesium</keyword>
<dbReference type="Gene3D" id="3.40.50.1000">
    <property type="entry name" value="HAD superfamily/HAD-like"/>
    <property type="match status" value="1"/>
</dbReference>
<dbReference type="SFLD" id="SFLDG01135">
    <property type="entry name" value="C1.5.6:_HAD__Beta-PGM__Phospha"/>
    <property type="match status" value="1"/>
</dbReference>
<dbReference type="SUPFAM" id="SSF56784">
    <property type="entry name" value="HAD-like"/>
    <property type="match status" value="1"/>
</dbReference>
<dbReference type="InterPro" id="IPR006439">
    <property type="entry name" value="HAD-SF_hydro_IA"/>
</dbReference>
<evidence type="ECO:0000256" key="1">
    <source>
        <dbReference type="ARBA" id="ARBA00022801"/>
    </source>
</evidence>
<dbReference type="GO" id="GO:0008967">
    <property type="term" value="F:phosphoglycolate phosphatase activity"/>
    <property type="evidence" value="ECO:0007669"/>
    <property type="project" value="TreeGrafter"/>
</dbReference>
<dbReference type="InterPro" id="IPR036412">
    <property type="entry name" value="HAD-like_sf"/>
</dbReference>
<organism evidence="3">
    <name type="scientific">Ornithinibacillus sp. 4-3</name>
    <dbReference type="NCBI Taxonomy" id="3231488"/>
    <lineage>
        <taxon>Bacteria</taxon>
        <taxon>Bacillati</taxon>
        <taxon>Bacillota</taxon>
        <taxon>Bacilli</taxon>
        <taxon>Bacillales</taxon>
        <taxon>Bacillaceae</taxon>
        <taxon>Ornithinibacillus</taxon>
    </lineage>
</organism>
<dbReference type="GO" id="GO:0004427">
    <property type="term" value="F:inorganic diphosphate phosphatase activity"/>
    <property type="evidence" value="ECO:0007669"/>
    <property type="project" value="UniProtKB-EC"/>
</dbReference>
<dbReference type="PANTHER" id="PTHR43434:SF26">
    <property type="entry name" value="PYROPHOSPHATASE PPAX"/>
    <property type="match status" value="1"/>
</dbReference>
<dbReference type="RefSeq" id="WP_368654439.1">
    <property type="nucleotide sequence ID" value="NZ_CP162599.1"/>
</dbReference>
<dbReference type="Gene3D" id="1.10.150.240">
    <property type="entry name" value="Putative phosphatase, domain 2"/>
    <property type="match status" value="1"/>
</dbReference>
<dbReference type="PANTHER" id="PTHR43434">
    <property type="entry name" value="PHOSPHOGLYCOLATE PHOSPHATASE"/>
    <property type="match status" value="1"/>
</dbReference>
<dbReference type="InterPro" id="IPR023198">
    <property type="entry name" value="PGP-like_dom2"/>
</dbReference>
<dbReference type="NCBIfam" id="NF009804">
    <property type="entry name" value="PRK13288.1"/>
    <property type="match status" value="1"/>
</dbReference>
<dbReference type="Pfam" id="PF13419">
    <property type="entry name" value="HAD_2"/>
    <property type="match status" value="1"/>
</dbReference>
<dbReference type="InterPro" id="IPR041492">
    <property type="entry name" value="HAD_2"/>
</dbReference>
<dbReference type="EC" id="3.6.1.1" evidence="3"/>
<dbReference type="InterPro" id="IPR023214">
    <property type="entry name" value="HAD_sf"/>
</dbReference>
<dbReference type="SFLD" id="SFLDS00003">
    <property type="entry name" value="Haloacid_Dehalogenase"/>
    <property type="match status" value="1"/>
</dbReference>
<name>A0AB39HU82_9BACI</name>
<protein>
    <submittedName>
        <fullName evidence="3">Pyrophosphatase PpaX</fullName>
        <ecNumber evidence="3">3.6.1.1</ecNumber>
    </submittedName>
</protein>
<dbReference type="EMBL" id="CP162599">
    <property type="protein sequence ID" value="XDK33761.1"/>
    <property type="molecule type" value="Genomic_DNA"/>
</dbReference>
<dbReference type="GO" id="GO:0005829">
    <property type="term" value="C:cytosol"/>
    <property type="evidence" value="ECO:0007669"/>
    <property type="project" value="TreeGrafter"/>
</dbReference>
<accession>A0AB39HU82</accession>
<dbReference type="NCBIfam" id="TIGR01509">
    <property type="entry name" value="HAD-SF-IA-v3"/>
    <property type="match status" value="1"/>
</dbReference>
<dbReference type="InterPro" id="IPR050155">
    <property type="entry name" value="HAD-like_hydrolase_sf"/>
</dbReference>